<proteinExistence type="predicted"/>
<protein>
    <submittedName>
        <fullName evidence="1">20038_t:CDS:1</fullName>
    </submittedName>
</protein>
<accession>A0ABN7X138</accession>
<keyword evidence="2" id="KW-1185">Reference proteome</keyword>
<reference evidence="1 2" key="1">
    <citation type="submission" date="2021-06" db="EMBL/GenBank/DDBJ databases">
        <authorList>
            <person name="Kallberg Y."/>
            <person name="Tangrot J."/>
            <person name="Rosling A."/>
        </authorList>
    </citation>
    <scope>NUCLEOTIDE SEQUENCE [LARGE SCALE GENOMIC DNA]</scope>
    <source>
        <strain evidence="1 2">120-4 pot B 10/14</strain>
    </source>
</reference>
<evidence type="ECO:0000313" key="1">
    <source>
        <dbReference type="EMBL" id="CAG8844891.1"/>
    </source>
</evidence>
<gene>
    <name evidence="1" type="ORF">GMARGA_LOCUS37351</name>
</gene>
<comment type="caution">
    <text evidence="1">The sequence shown here is derived from an EMBL/GenBank/DDBJ whole genome shotgun (WGS) entry which is preliminary data.</text>
</comment>
<dbReference type="EMBL" id="CAJVQB010077469">
    <property type="protein sequence ID" value="CAG8844891.1"/>
    <property type="molecule type" value="Genomic_DNA"/>
</dbReference>
<feature type="non-terminal residue" evidence="1">
    <location>
        <position position="96"/>
    </location>
</feature>
<sequence>IEIITKLYEWLKIVGNKKIKSDIENESDIKNESAVENEGIIENESVVENESVIENESENEIRKQFLESDDISKKLPMITEELNNIYTSKPYNVSEI</sequence>
<name>A0ABN7X138_GIGMA</name>
<organism evidence="1 2">
    <name type="scientific">Gigaspora margarita</name>
    <dbReference type="NCBI Taxonomy" id="4874"/>
    <lineage>
        <taxon>Eukaryota</taxon>
        <taxon>Fungi</taxon>
        <taxon>Fungi incertae sedis</taxon>
        <taxon>Mucoromycota</taxon>
        <taxon>Glomeromycotina</taxon>
        <taxon>Glomeromycetes</taxon>
        <taxon>Diversisporales</taxon>
        <taxon>Gigasporaceae</taxon>
        <taxon>Gigaspora</taxon>
    </lineage>
</organism>
<evidence type="ECO:0000313" key="2">
    <source>
        <dbReference type="Proteomes" id="UP000789901"/>
    </source>
</evidence>
<dbReference type="Proteomes" id="UP000789901">
    <property type="component" value="Unassembled WGS sequence"/>
</dbReference>
<feature type="non-terminal residue" evidence="1">
    <location>
        <position position="1"/>
    </location>
</feature>